<accession>A0A7X6MXZ9</accession>
<evidence type="ECO:0000259" key="5">
    <source>
        <dbReference type="PROSITE" id="PS50977"/>
    </source>
</evidence>
<reference evidence="6 7" key="1">
    <citation type="submission" date="2020-04" db="EMBL/GenBank/DDBJ databases">
        <title>MicrobeNet Type strains.</title>
        <authorList>
            <person name="Nicholson A.C."/>
        </authorList>
    </citation>
    <scope>NUCLEOTIDE SEQUENCE [LARGE SCALE GENOMIC DNA]</scope>
    <source>
        <strain evidence="6 7">ATCC 700731</strain>
    </source>
</reference>
<organism evidence="6 7">
    <name type="scientific">Mycolicibacterium septicum DSM 44393</name>
    <dbReference type="NCBI Taxonomy" id="1341646"/>
    <lineage>
        <taxon>Bacteria</taxon>
        <taxon>Bacillati</taxon>
        <taxon>Actinomycetota</taxon>
        <taxon>Actinomycetes</taxon>
        <taxon>Mycobacteriales</taxon>
        <taxon>Mycobacteriaceae</taxon>
        <taxon>Mycolicibacterium</taxon>
    </lineage>
</organism>
<dbReference type="Proteomes" id="UP000518188">
    <property type="component" value="Unassembled WGS sequence"/>
</dbReference>
<dbReference type="InterPro" id="IPR050109">
    <property type="entry name" value="HTH-type_TetR-like_transc_reg"/>
</dbReference>
<sequence length="194" mass="20914">MTERIPLNIRKRQATRDRIAASAATLVAADGLAATTVERIAAEAEVGRATFFRYFSSKEDAVADGMTRHWLDVITAQLAVQPSGLSARDAVVAAFRDLGDGFDTISDQVRELAILTRSSEALNAWTLHIYVGYETAIAELVAPRYADLAPGDPRPRLIGALAMASVRIALDDWLQHGGSLPQRVRTALEALSVG</sequence>
<gene>
    <name evidence="6" type="ORF">HGA11_29740</name>
</gene>
<dbReference type="InterPro" id="IPR023772">
    <property type="entry name" value="DNA-bd_HTH_TetR-type_CS"/>
</dbReference>
<keyword evidence="1" id="KW-0805">Transcription regulation</keyword>
<evidence type="ECO:0000256" key="4">
    <source>
        <dbReference type="PROSITE-ProRule" id="PRU00335"/>
    </source>
</evidence>
<evidence type="ECO:0000256" key="2">
    <source>
        <dbReference type="ARBA" id="ARBA00023125"/>
    </source>
</evidence>
<dbReference type="PANTHER" id="PTHR30055">
    <property type="entry name" value="HTH-TYPE TRANSCRIPTIONAL REGULATOR RUTR"/>
    <property type="match status" value="1"/>
</dbReference>
<evidence type="ECO:0000256" key="1">
    <source>
        <dbReference type="ARBA" id="ARBA00023015"/>
    </source>
</evidence>
<dbReference type="GO" id="GO:0000976">
    <property type="term" value="F:transcription cis-regulatory region binding"/>
    <property type="evidence" value="ECO:0007669"/>
    <property type="project" value="TreeGrafter"/>
</dbReference>
<dbReference type="SUPFAM" id="SSF46689">
    <property type="entry name" value="Homeodomain-like"/>
    <property type="match status" value="1"/>
</dbReference>
<feature type="domain" description="HTH tetR-type" evidence="5">
    <location>
        <begin position="13"/>
        <end position="73"/>
    </location>
</feature>
<dbReference type="PROSITE" id="PS50977">
    <property type="entry name" value="HTH_TETR_2"/>
    <property type="match status" value="1"/>
</dbReference>
<keyword evidence="2 4" id="KW-0238">DNA-binding</keyword>
<dbReference type="Gene3D" id="1.10.357.10">
    <property type="entry name" value="Tetracycline Repressor, domain 2"/>
    <property type="match status" value="1"/>
</dbReference>
<dbReference type="InterPro" id="IPR009057">
    <property type="entry name" value="Homeodomain-like_sf"/>
</dbReference>
<dbReference type="EMBL" id="JAAXPJ010000016">
    <property type="protein sequence ID" value="NKZ15162.1"/>
    <property type="molecule type" value="Genomic_DNA"/>
</dbReference>
<dbReference type="GO" id="GO:0003700">
    <property type="term" value="F:DNA-binding transcription factor activity"/>
    <property type="evidence" value="ECO:0007669"/>
    <property type="project" value="TreeGrafter"/>
</dbReference>
<proteinExistence type="predicted"/>
<dbReference type="PROSITE" id="PS01081">
    <property type="entry name" value="HTH_TETR_1"/>
    <property type="match status" value="1"/>
</dbReference>
<evidence type="ECO:0000256" key="3">
    <source>
        <dbReference type="ARBA" id="ARBA00023163"/>
    </source>
</evidence>
<dbReference type="InterPro" id="IPR001647">
    <property type="entry name" value="HTH_TetR"/>
</dbReference>
<comment type="caution">
    <text evidence="6">The sequence shown here is derived from an EMBL/GenBank/DDBJ whole genome shotgun (WGS) entry which is preliminary data.</text>
</comment>
<protein>
    <submittedName>
        <fullName evidence="6">TetR family transcriptional regulator</fullName>
    </submittedName>
</protein>
<dbReference type="RefSeq" id="WP_044517621.1">
    <property type="nucleotide sequence ID" value="NZ_HG322951.1"/>
</dbReference>
<feature type="DNA-binding region" description="H-T-H motif" evidence="4">
    <location>
        <begin position="36"/>
        <end position="55"/>
    </location>
</feature>
<dbReference type="InterPro" id="IPR041347">
    <property type="entry name" value="MftR_C"/>
</dbReference>
<dbReference type="Pfam" id="PF00440">
    <property type="entry name" value="TetR_N"/>
    <property type="match status" value="1"/>
</dbReference>
<keyword evidence="3" id="KW-0804">Transcription</keyword>
<dbReference type="PANTHER" id="PTHR30055:SF234">
    <property type="entry name" value="HTH-TYPE TRANSCRIPTIONAL REGULATOR BETI"/>
    <property type="match status" value="1"/>
</dbReference>
<name>A0A7X6MXZ9_9MYCO</name>
<evidence type="ECO:0000313" key="6">
    <source>
        <dbReference type="EMBL" id="NKZ15162.1"/>
    </source>
</evidence>
<dbReference type="AlphaFoldDB" id="A0A7X6MXZ9"/>
<dbReference type="Pfam" id="PF17754">
    <property type="entry name" value="TetR_C_14"/>
    <property type="match status" value="1"/>
</dbReference>
<evidence type="ECO:0000313" key="7">
    <source>
        <dbReference type="Proteomes" id="UP000518188"/>
    </source>
</evidence>